<evidence type="ECO:0000259" key="2">
    <source>
        <dbReference type="PROSITE" id="PS51085"/>
    </source>
</evidence>
<dbReference type="PANTHER" id="PTHR11908:SF157">
    <property type="entry name" value="XANTHINE DEHYDROGENASE SUBUNIT D-RELATED"/>
    <property type="match status" value="1"/>
</dbReference>
<evidence type="ECO:0000313" key="3">
    <source>
        <dbReference type="EMBL" id="QKG79894.1"/>
    </source>
</evidence>
<dbReference type="Gene3D" id="3.10.20.30">
    <property type="match status" value="1"/>
</dbReference>
<dbReference type="Gene3D" id="1.10.150.120">
    <property type="entry name" value="[2Fe-2S]-binding domain"/>
    <property type="match status" value="1"/>
</dbReference>
<dbReference type="EMBL" id="CP041345">
    <property type="protein sequence ID" value="QKG79894.1"/>
    <property type="molecule type" value="Genomic_DNA"/>
</dbReference>
<dbReference type="InterPro" id="IPR017697">
    <property type="entry name" value="Xdh"/>
</dbReference>
<dbReference type="SUPFAM" id="SSF56003">
    <property type="entry name" value="Molybdenum cofactor-binding domain"/>
    <property type="match status" value="1"/>
</dbReference>
<dbReference type="InterPro" id="IPR012675">
    <property type="entry name" value="Beta-grasp_dom_sf"/>
</dbReference>
<keyword evidence="4" id="KW-1185">Reference proteome</keyword>
<dbReference type="Pfam" id="PF02738">
    <property type="entry name" value="MoCoBD_1"/>
    <property type="match status" value="1"/>
</dbReference>
<dbReference type="GO" id="GO:0051536">
    <property type="term" value="F:iron-sulfur cluster binding"/>
    <property type="evidence" value="ECO:0007669"/>
    <property type="project" value="InterPro"/>
</dbReference>
<dbReference type="InterPro" id="IPR001041">
    <property type="entry name" value="2Fe-2S_ferredoxin-type"/>
</dbReference>
<dbReference type="Pfam" id="PF01799">
    <property type="entry name" value="Fer2_2"/>
    <property type="match status" value="1"/>
</dbReference>
<sequence length="853" mass="92844">MVKFNINGKEVEYNGDLNRSLLDYLRNDLHLTAAKDGCSGQGVCGACSIEIDGSIKMACRIKMADINGSTIYTLEGLPDNFREVISNHFAQKGAVQCGFCSPGMIMRARGLWLSNRSATRNDIIRAITPNLCRCTGYVKIVDAIQSAFDELNGKQVDTQKHEAKIGDRYPKYQAIETALGIRPFVDDMFVDGMLFGALRFSDHPKAKVVKVDISKALKVDGVVKVLTASDIPGDRYIGLIFQDWPVMIAEGEVTHYIGDVIASVVATSEKAAREAALLIDIEYEIYKPVTDMHEAAKPNSPQVHSNQSNVLETCTIKFGDIDKAFAEAAYVSSDIYETQRIEHAFLETEAALALPNKDGVKIYSQGQGVYVDRKQVAKILNLPEEKVHVIQVQNGGGFGGKEDLTVQGHAALMSFITKMPVKLHLTRDESIRMHPKRHPVWMKMSLACDSKGKFTALKLEAIGDTGAYASVGTKVMERVVGHATGGYTVPSVDISAKTVYTNNIPCGAMRGFGVPQVIFAMESCIDDLCRQGGFDRWQIRYDNALEDGAKTATGQELQGVGLKKTLLAVKEQFQSAKYAGIACGLKNTGVGNGMVDDSEVIIRIVSSNKVEVHHGWTEMGQGVHTMAIQTLHQETGINPKIIDVIVDTTAGIPTGMTTSSRATALVANAIINASSELKKDLSQGTLEQLVGRTYRGKFVCDWTCKPGAKTDKPVIHFAYGYATQVAILNDEGKLAKVIAAHDAGKIMNQMLFEGQIEGAVHMGMGYALTEDLPMKDGFPVSFKFKDIGIIRANQMPEVEVIGIEEPDPIGPYGAKGIGEIGMVPTAAAIANALWAYDGTKRTRLPMMRKEIKK</sequence>
<reference evidence="3 4" key="1">
    <citation type="submission" date="2019-07" db="EMBL/GenBank/DDBJ databases">
        <title>Thalassofilum flectens gen. nov., sp. nov., a novel moderate thermophilic anaerobe from a shallow sea hot spring in Kunashir Island (Russia), representing a new family in the order Bacteroidales, and proposal of Thalassofilacea fam. nov.</title>
        <authorList>
            <person name="Kochetkova T.V."/>
            <person name="Podosokorskaya O.A."/>
            <person name="Novikov A."/>
            <person name="Elcheninov A.G."/>
            <person name="Toshchakov S.V."/>
            <person name="Kublanov I.V."/>
        </authorList>
    </citation>
    <scope>NUCLEOTIDE SEQUENCE [LARGE SCALE GENOMIC DNA]</scope>
    <source>
        <strain evidence="3 4">38-H</strain>
    </source>
</reference>
<dbReference type="GO" id="GO:0005506">
    <property type="term" value="F:iron ion binding"/>
    <property type="evidence" value="ECO:0007669"/>
    <property type="project" value="InterPro"/>
</dbReference>
<dbReference type="InterPro" id="IPR036884">
    <property type="entry name" value="2Fe-2S-bd_dom_sf"/>
</dbReference>
<proteinExistence type="inferred from homology"/>
<dbReference type="PANTHER" id="PTHR11908">
    <property type="entry name" value="XANTHINE DEHYDROGENASE"/>
    <property type="match status" value="1"/>
</dbReference>
<dbReference type="InterPro" id="IPR008274">
    <property type="entry name" value="AldOxase/xan_DH_MoCoBD1"/>
</dbReference>
<dbReference type="CDD" id="cd00207">
    <property type="entry name" value="fer2"/>
    <property type="match status" value="1"/>
</dbReference>
<dbReference type="KEGG" id="ttz:FHG85_06335"/>
<dbReference type="AlphaFoldDB" id="A0A7D4AX41"/>
<organism evidence="3 4">
    <name type="scientific">Tenuifilum thalassicum</name>
    <dbReference type="NCBI Taxonomy" id="2590900"/>
    <lineage>
        <taxon>Bacteria</taxon>
        <taxon>Pseudomonadati</taxon>
        <taxon>Bacteroidota</taxon>
        <taxon>Bacteroidia</taxon>
        <taxon>Bacteroidales</taxon>
        <taxon>Tenuifilaceae</taxon>
        <taxon>Tenuifilum</taxon>
    </lineage>
</organism>
<keyword evidence="3" id="KW-0560">Oxidoreductase</keyword>
<comment type="similarity">
    <text evidence="1">Belongs to the xanthine dehydrogenase family.</text>
</comment>
<dbReference type="SMART" id="SM01008">
    <property type="entry name" value="Ald_Xan_dh_C"/>
    <property type="match status" value="1"/>
</dbReference>
<dbReference type="Pfam" id="PF20256">
    <property type="entry name" value="MoCoBD_2"/>
    <property type="match status" value="2"/>
</dbReference>
<dbReference type="PROSITE" id="PS51085">
    <property type="entry name" value="2FE2S_FER_2"/>
    <property type="match status" value="1"/>
</dbReference>
<dbReference type="InterPro" id="IPR002888">
    <property type="entry name" value="2Fe-2S-bd"/>
</dbReference>
<dbReference type="GO" id="GO:0004854">
    <property type="term" value="F:xanthine dehydrogenase activity"/>
    <property type="evidence" value="ECO:0007669"/>
    <property type="project" value="UniProtKB-EC"/>
</dbReference>
<dbReference type="Gene3D" id="3.90.1170.50">
    <property type="entry name" value="Aldehyde oxidase/xanthine dehydrogenase, a/b hammerhead"/>
    <property type="match status" value="1"/>
</dbReference>
<dbReference type="Pfam" id="PF00111">
    <property type="entry name" value="Fer2"/>
    <property type="match status" value="1"/>
</dbReference>
<gene>
    <name evidence="3" type="primary">xdh</name>
    <name evidence="3" type="ORF">FHG85_06335</name>
</gene>
<dbReference type="InterPro" id="IPR037165">
    <property type="entry name" value="AldOxase/xan_DH_Mopterin-bd_sf"/>
</dbReference>
<evidence type="ECO:0000256" key="1">
    <source>
        <dbReference type="ARBA" id="ARBA00006849"/>
    </source>
</evidence>
<dbReference type="InterPro" id="IPR036856">
    <property type="entry name" value="Ald_Oxase/Xan_DH_a/b_sf"/>
</dbReference>
<evidence type="ECO:0000313" key="4">
    <source>
        <dbReference type="Proteomes" id="UP000500961"/>
    </source>
</evidence>
<feature type="domain" description="2Fe-2S ferredoxin-type" evidence="2">
    <location>
        <begin position="1"/>
        <end position="77"/>
    </location>
</feature>
<dbReference type="InterPro" id="IPR000674">
    <property type="entry name" value="Ald_Oxase/Xan_DH_a/b"/>
</dbReference>
<dbReference type="InterPro" id="IPR036010">
    <property type="entry name" value="2Fe-2S_ferredoxin-like_sf"/>
</dbReference>
<dbReference type="SUPFAM" id="SSF47741">
    <property type="entry name" value="CO dehydrogenase ISP C-domain like"/>
    <property type="match status" value="1"/>
</dbReference>
<dbReference type="Gene3D" id="3.30.365.10">
    <property type="entry name" value="Aldehyde oxidase/xanthine dehydrogenase, molybdopterin binding domain"/>
    <property type="match status" value="5"/>
</dbReference>
<dbReference type="RefSeq" id="WP_173074094.1">
    <property type="nucleotide sequence ID" value="NZ_CP041345.1"/>
</dbReference>
<dbReference type="Pfam" id="PF01315">
    <property type="entry name" value="Ald_Xan_dh_C"/>
    <property type="match status" value="1"/>
</dbReference>
<protein>
    <submittedName>
        <fullName evidence="3">Selenium-dependent xanthine dehydrogenase</fullName>
        <ecNumber evidence="3">1.17.1.4</ecNumber>
    </submittedName>
</protein>
<dbReference type="Proteomes" id="UP000500961">
    <property type="component" value="Chromosome"/>
</dbReference>
<dbReference type="InterPro" id="IPR046867">
    <property type="entry name" value="AldOxase/xan_DH_MoCoBD2"/>
</dbReference>
<dbReference type="EC" id="1.17.1.4" evidence="3"/>
<dbReference type="NCBIfam" id="TIGR03311">
    <property type="entry name" value="Se_dep_XDH"/>
    <property type="match status" value="1"/>
</dbReference>
<name>A0A7D4AX41_9BACT</name>
<dbReference type="SUPFAM" id="SSF54665">
    <property type="entry name" value="CO dehydrogenase molybdoprotein N-domain-like"/>
    <property type="match status" value="1"/>
</dbReference>
<accession>A0A7D4AX41</accession>
<dbReference type="SUPFAM" id="SSF54292">
    <property type="entry name" value="2Fe-2S ferredoxin-like"/>
    <property type="match status" value="1"/>
</dbReference>
<dbReference type="InterPro" id="IPR016208">
    <property type="entry name" value="Ald_Oxase/xanthine_DH-like"/>
</dbReference>